<keyword evidence="1" id="KW-0175">Coiled coil</keyword>
<feature type="coiled-coil region" evidence="1">
    <location>
        <begin position="156"/>
        <end position="190"/>
    </location>
</feature>
<evidence type="ECO:0000256" key="2">
    <source>
        <dbReference type="SAM" id="MobiDB-lite"/>
    </source>
</evidence>
<name>A0A1Y1N5Z6_PHOPY</name>
<feature type="region of interest" description="Disordered" evidence="2">
    <location>
        <begin position="1"/>
        <end position="49"/>
    </location>
</feature>
<dbReference type="OrthoDB" id="6621649at2759"/>
<feature type="compositionally biased region" description="Polar residues" evidence="2">
    <location>
        <begin position="22"/>
        <end position="43"/>
    </location>
</feature>
<organism evidence="3">
    <name type="scientific">Photinus pyralis</name>
    <name type="common">Common eastern firefly</name>
    <name type="synonym">Lampyris pyralis</name>
    <dbReference type="NCBI Taxonomy" id="7054"/>
    <lineage>
        <taxon>Eukaryota</taxon>
        <taxon>Metazoa</taxon>
        <taxon>Ecdysozoa</taxon>
        <taxon>Arthropoda</taxon>
        <taxon>Hexapoda</taxon>
        <taxon>Insecta</taxon>
        <taxon>Pterygota</taxon>
        <taxon>Neoptera</taxon>
        <taxon>Endopterygota</taxon>
        <taxon>Coleoptera</taxon>
        <taxon>Polyphaga</taxon>
        <taxon>Elateriformia</taxon>
        <taxon>Elateroidea</taxon>
        <taxon>Lampyridae</taxon>
        <taxon>Lampyrinae</taxon>
        <taxon>Photinus</taxon>
    </lineage>
</organism>
<protein>
    <submittedName>
        <fullName evidence="3">Uncharacterized protein</fullName>
    </submittedName>
</protein>
<feature type="coiled-coil region" evidence="1">
    <location>
        <begin position="295"/>
        <end position="329"/>
    </location>
</feature>
<feature type="region of interest" description="Disordered" evidence="2">
    <location>
        <begin position="268"/>
        <end position="292"/>
    </location>
</feature>
<sequence length="382" mass="43420">MSFEINGNSATITKRRSRDKSNNQMPKSQKNGFQTPNYNNLSPPLNAFPNRNIPEHAPYYFPVTYQHHMTTEPMSLPVYPLGCPTIPYSANPNLHPRGYVNNATKYPFQNNEEYASLPIGNFGGQNDGSLDKRRFSDPGLPFDSDSSTNSLDDRIVHKLTQQVHALKENNRKLNRELVEMRIELNMLKQQQSSRHFDRDYEPGMLAEIIKEIRDAARVREDALLAKVKHMIEERQFNMNQMTINAEKTRNNERIAKLEEQLKNLALTQTRSDDSASVPTTYASNTDDGPNSARQVIELEREALVLRRELQDARAKKEETDKKFIQLEKKLETLLHHSESIACDASEDGKASNSSSPFSFPILSSVPPPIPQRVTLTGPVTDL</sequence>
<evidence type="ECO:0000256" key="1">
    <source>
        <dbReference type="SAM" id="Coils"/>
    </source>
</evidence>
<dbReference type="RefSeq" id="XP_031357819.1">
    <property type="nucleotide sequence ID" value="XM_031501959.1"/>
</dbReference>
<dbReference type="GeneID" id="116181584"/>
<evidence type="ECO:0000313" key="3">
    <source>
        <dbReference type="EMBL" id="JAV93129.1"/>
    </source>
</evidence>
<dbReference type="AlphaFoldDB" id="A0A1Y1N5Z6"/>
<dbReference type="EMBL" id="GEZM01012185">
    <property type="protein sequence ID" value="JAV93129.1"/>
    <property type="molecule type" value="Transcribed_RNA"/>
</dbReference>
<proteinExistence type="predicted"/>
<reference evidence="3" key="1">
    <citation type="journal article" date="2016" name="Sci. Rep.">
        <title>Molecular characterization of firefly nuptial gifts: a multi-omics approach sheds light on postcopulatory sexual selection.</title>
        <authorList>
            <person name="Al-Wathiqui N."/>
            <person name="Fallon T.R."/>
            <person name="South A."/>
            <person name="Weng J.K."/>
            <person name="Lewis S.M."/>
        </authorList>
    </citation>
    <scope>NUCLEOTIDE SEQUENCE</scope>
</reference>
<accession>A0A1Y1N5Z6</accession>
<dbReference type="KEGG" id="ppyr:116181584"/>
<feature type="compositionally biased region" description="Polar residues" evidence="2">
    <location>
        <begin position="1"/>
        <end position="12"/>
    </location>
</feature>
<feature type="region of interest" description="Disordered" evidence="2">
    <location>
        <begin position="344"/>
        <end position="382"/>
    </location>
</feature>
<feature type="compositionally biased region" description="Low complexity" evidence="2">
    <location>
        <begin position="353"/>
        <end position="364"/>
    </location>
</feature>